<gene>
    <name evidence="1" type="ORF">CSW38_09720</name>
</gene>
<feature type="non-terminal residue" evidence="1">
    <location>
        <position position="1"/>
    </location>
</feature>
<dbReference type="Proteomes" id="UP000287306">
    <property type="component" value="Unassembled WGS sequence"/>
</dbReference>
<name>A0A430RVG0_THESC</name>
<reference evidence="1 2" key="1">
    <citation type="journal article" date="2019" name="Extremophiles">
        <title>Biogeography of thermophiles and predominance of Thermus scotoductus in domestic water heaters.</title>
        <authorList>
            <person name="Wilpiszeski R.L."/>
            <person name="Zhang Z."/>
            <person name="House C.H."/>
        </authorList>
    </citation>
    <scope>NUCLEOTIDE SEQUENCE [LARGE SCALE GENOMIC DNA]</scope>
    <source>
        <strain evidence="1 2">25_S25</strain>
    </source>
</reference>
<protein>
    <recommendedName>
        <fullName evidence="3">Translocation/assembly module TamB</fullName>
    </recommendedName>
</protein>
<evidence type="ECO:0000313" key="1">
    <source>
        <dbReference type="EMBL" id="RTH23959.1"/>
    </source>
</evidence>
<dbReference type="AlphaFoldDB" id="A0A430RVG0"/>
<feature type="non-terminal residue" evidence="1">
    <location>
        <position position="151"/>
    </location>
</feature>
<accession>A0A430RVG0</accession>
<sequence>GLLSLNGGARAEGELTLLAPFPGKARLGLEGRLEEFQISAKGVVTLPGLKEETPAEVAFRYPGYGVEIHLGEAQAQGTLFPLRLAGYGRLPLYYPRYYLQEGLLDVKSFFLYEEKGTYHLTGNAEVLRAKLALPEARAKELTQGGVELGGS</sequence>
<dbReference type="EMBL" id="PELY01000341">
    <property type="protein sequence ID" value="RTH23959.1"/>
    <property type="molecule type" value="Genomic_DNA"/>
</dbReference>
<comment type="caution">
    <text evidence="1">The sequence shown here is derived from an EMBL/GenBank/DDBJ whole genome shotgun (WGS) entry which is preliminary data.</text>
</comment>
<organism evidence="1 2">
    <name type="scientific">Thermus scotoductus</name>
    <dbReference type="NCBI Taxonomy" id="37636"/>
    <lineage>
        <taxon>Bacteria</taxon>
        <taxon>Thermotogati</taxon>
        <taxon>Deinococcota</taxon>
        <taxon>Deinococci</taxon>
        <taxon>Thermales</taxon>
        <taxon>Thermaceae</taxon>
        <taxon>Thermus</taxon>
    </lineage>
</organism>
<evidence type="ECO:0000313" key="2">
    <source>
        <dbReference type="Proteomes" id="UP000287306"/>
    </source>
</evidence>
<evidence type="ECO:0008006" key="3">
    <source>
        <dbReference type="Google" id="ProtNLM"/>
    </source>
</evidence>
<dbReference type="RefSeq" id="WP_153184835.1">
    <property type="nucleotide sequence ID" value="NZ_PELY01000341.1"/>
</dbReference>
<proteinExistence type="predicted"/>